<comment type="caution">
    <text evidence="1">The sequence shown here is derived from an EMBL/GenBank/DDBJ whole genome shotgun (WGS) entry which is preliminary data.</text>
</comment>
<protein>
    <submittedName>
        <fullName evidence="1">Uncharacterized protein</fullName>
    </submittedName>
</protein>
<dbReference type="EMBL" id="SWJQ01003557">
    <property type="protein sequence ID" value="TRZ05725.1"/>
    <property type="molecule type" value="Genomic_DNA"/>
</dbReference>
<dbReference type="AlphaFoldDB" id="A0A8K1FX36"/>
<dbReference type="InterPro" id="IPR036397">
    <property type="entry name" value="RNaseH_sf"/>
</dbReference>
<accession>A0A8K1FX36</accession>
<sequence length="123" mass="13299">MVEQDDIEIKVTNLVNPASFLSGKTGEPVIHDCLETIEATCSSSPDLKDTPLVDSETWFTDGSSYVISGKRHAGYVVTKSREVEDAGDLQLALGQLAKLEDKTGRSLPFALPLYRLCVPTIGS</sequence>
<evidence type="ECO:0000313" key="2">
    <source>
        <dbReference type="Proteomes" id="UP000796761"/>
    </source>
</evidence>
<dbReference type="OrthoDB" id="9212406at2759"/>
<name>A0A8K1FX36_9PASS</name>
<organism evidence="1 2">
    <name type="scientific">Zosterops borbonicus</name>
    <dbReference type="NCBI Taxonomy" id="364589"/>
    <lineage>
        <taxon>Eukaryota</taxon>
        <taxon>Metazoa</taxon>
        <taxon>Chordata</taxon>
        <taxon>Craniata</taxon>
        <taxon>Vertebrata</taxon>
        <taxon>Euteleostomi</taxon>
        <taxon>Archelosauria</taxon>
        <taxon>Archosauria</taxon>
        <taxon>Dinosauria</taxon>
        <taxon>Saurischia</taxon>
        <taxon>Theropoda</taxon>
        <taxon>Coelurosauria</taxon>
        <taxon>Aves</taxon>
        <taxon>Neognathae</taxon>
        <taxon>Neoaves</taxon>
        <taxon>Telluraves</taxon>
        <taxon>Australaves</taxon>
        <taxon>Passeriformes</taxon>
        <taxon>Sylvioidea</taxon>
        <taxon>Zosteropidae</taxon>
        <taxon>Zosterops</taxon>
    </lineage>
</organism>
<reference evidence="1" key="1">
    <citation type="submission" date="2019-04" db="EMBL/GenBank/DDBJ databases">
        <title>Genome assembly of Zosterops borbonicus 15179.</title>
        <authorList>
            <person name="Leroy T."/>
            <person name="Anselmetti Y."/>
            <person name="Tilak M.-K."/>
            <person name="Nabholz B."/>
        </authorList>
    </citation>
    <scope>NUCLEOTIDE SEQUENCE</scope>
    <source>
        <strain evidence="1">HGM_15179</strain>
        <tissue evidence="1">Muscle</tissue>
    </source>
</reference>
<dbReference type="Proteomes" id="UP000796761">
    <property type="component" value="Unassembled WGS sequence"/>
</dbReference>
<keyword evidence="2" id="KW-1185">Reference proteome</keyword>
<dbReference type="Gene3D" id="3.30.420.10">
    <property type="entry name" value="Ribonuclease H-like superfamily/Ribonuclease H"/>
    <property type="match status" value="1"/>
</dbReference>
<gene>
    <name evidence="1" type="ORF">HGM15179_021382</name>
</gene>
<proteinExistence type="predicted"/>
<dbReference type="GO" id="GO:0003676">
    <property type="term" value="F:nucleic acid binding"/>
    <property type="evidence" value="ECO:0007669"/>
    <property type="project" value="InterPro"/>
</dbReference>
<evidence type="ECO:0000313" key="1">
    <source>
        <dbReference type="EMBL" id="TRZ05725.1"/>
    </source>
</evidence>